<feature type="transmembrane region" description="Helical" evidence="13">
    <location>
        <begin position="205"/>
        <end position="226"/>
    </location>
</feature>
<dbReference type="InterPro" id="IPR002898">
    <property type="entry name" value="MotA_ExbB_proton_chnl"/>
</dbReference>
<organism evidence="16 17">
    <name type="scientific">Rhizomicrobium palustre</name>
    <dbReference type="NCBI Taxonomy" id="189966"/>
    <lineage>
        <taxon>Bacteria</taxon>
        <taxon>Pseudomonadati</taxon>
        <taxon>Pseudomonadota</taxon>
        <taxon>Alphaproteobacteria</taxon>
        <taxon>Micropepsales</taxon>
        <taxon>Micropepsaceae</taxon>
        <taxon>Rhizomicrobium</taxon>
    </lineage>
</organism>
<evidence type="ECO:0000256" key="6">
    <source>
        <dbReference type="ARBA" id="ARBA00022519"/>
    </source>
</evidence>
<comment type="function">
    <text evidence="11">Involved in the TonB-dependent energy-dependent transport of various receptor-bound substrates. Protects ExbD from proteolytic degradation and functionally stabilizes TonB.</text>
</comment>
<evidence type="ECO:0000256" key="3">
    <source>
        <dbReference type="ARBA" id="ARBA00022093"/>
    </source>
</evidence>
<keyword evidence="9 13" id="KW-1133">Transmembrane helix</keyword>
<evidence type="ECO:0000313" key="17">
    <source>
        <dbReference type="Proteomes" id="UP000570514"/>
    </source>
</evidence>
<evidence type="ECO:0000256" key="8">
    <source>
        <dbReference type="ARBA" id="ARBA00022927"/>
    </source>
</evidence>
<comment type="subcellular location">
    <subcellularLocation>
        <location evidence="1">Cell inner membrane</location>
        <topology evidence="1">Multi-pass membrane protein</topology>
    </subcellularLocation>
    <subcellularLocation>
        <location evidence="12">Membrane</location>
        <topology evidence="12">Multi-pass membrane protein</topology>
    </subcellularLocation>
</comment>
<keyword evidence="7 13" id="KW-0812">Transmembrane</keyword>
<evidence type="ECO:0000256" key="9">
    <source>
        <dbReference type="ARBA" id="ARBA00022989"/>
    </source>
</evidence>
<proteinExistence type="inferred from homology"/>
<name>A0A846MYW4_9PROT</name>
<comment type="subunit">
    <text evidence="2">The accessory proteins ExbB and ExbD seem to form a complex with TonB.</text>
</comment>
<dbReference type="Pfam" id="PF01618">
    <property type="entry name" value="MotA_ExbB"/>
    <property type="match status" value="1"/>
</dbReference>
<dbReference type="InterPro" id="IPR050790">
    <property type="entry name" value="ExbB/TolQ_transport"/>
</dbReference>
<gene>
    <name evidence="16" type="ORF">FHS83_001821</name>
</gene>
<keyword evidence="4 12" id="KW-0813">Transport</keyword>
<evidence type="ECO:0000256" key="2">
    <source>
        <dbReference type="ARBA" id="ARBA00011471"/>
    </source>
</evidence>
<dbReference type="RefSeq" id="WP_167082676.1">
    <property type="nucleotide sequence ID" value="NZ_BAAADC010000001.1"/>
</dbReference>
<evidence type="ECO:0000256" key="7">
    <source>
        <dbReference type="ARBA" id="ARBA00022692"/>
    </source>
</evidence>
<evidence type="ECO:0000256" key="14">
    <source>
        <dbReference type="SAM" id="SignalP"/>
    </source>
</evidence>
<dbReference type="InterPro" id="IPR014164">
    <property type="entry name" value="TonB_ExbB_1"/>
</dbReference>
<feature type="domain" description="MotA/TolQ/ExbB proton channel" evidence="15">
    <location>
        <begin position="124"/>
        <end position="236"/>
    </location>
</feature>
<keyword evidence="6" id="KW-0997">Cell inner membrane</keyword>
<dbReference type="GO" id="GO:0022857">
    <property type="term" value="F:transmembrane transporter activity"/>
    <property type="evidence" value="ECO:0007669"/>
    <property type="project" value="InterPro"/>
</dbReference>
<dbReference type="Proteomes" id="UP000570514">
    <property type="component" value="Unassembled WGS sequence"/>
</dbReference>
<evidence type="ECO:0000259" key="15">
    <source>
        <dbReference type="Pfam" id="PF01618"/>
    </source>
</evidence>
<dbReference type="PANTHER" id="PTHR30625">
    <property type="entry name" value="PROTEIN TOLQ"/>
    <property type="match status" value="1"/>
</dbReference>
<evidence type="ECO:0000256" key="13">
    <source>
        <dbReference type="SAM" id="Phobius"/>
    </source>
</evidence>
<keyword evidence="10 13" id="KW-0472">Membrane</keyword>
<evidence type="ECO:0000256" key="5">
    <source>
        <dbReference type="ARBA" id="ARBA00022475"/>
    </source>
</evidence>
<feature type="chain" id="PRO_5032813177" description="Biopolymer transport protein ExbB" evidence="14">
    <location>
        <begin position="33"/>
        <end position="281"/>
    </location>
</feature>
<dbReference type="GO" id="GO:0017038">
    <property type="term" value="P:protein import"/>
    <property type="evidence" value="ECO:0007669"/>
    <property type="project" value="TreeGrafter"/>
</dbReference>
<evidence type="ECO:0000256" key="10">
    <source>
        <dbReference type="ARBA" id="ARBA00023136"/>
    </source>
</evidence>
<dbReference type="AlphaFoldDB" id="A0A846MYW4"/>
<comment type="similarity">
    <text evidence="12">Belongs to the exbB/tolQ family.</text>
</comment>
<reference evidence="16 17" key="1">
    <citation type="submission" date="2020-03" db="EMBL/GenBank/DDBJ databases">
        <title>Genomic Encyclopedia of Type Strains, Phase IV (KMG-IV): sequencing the most valuable type-strain genomes for metagenomic binning, comparative biology and taxonomic classification.</title>
        <authorList>
            <person name="Goeker M."/>
        </authorList>
    </citation>
    <scope>NUCLEOTIDE SEQUENCE [LARGE SCALE GENOMIC DNA]</scope>
    <source>
        <strain evidence="16 17">DSM 19867</strain>
    </source>
</reference>
<dbReference type="GO" id="GO:0005886">
    <property type="term" value="C:plasma membrane"/>
    <property type="evidence" value="ECO:0007669"/>
    <property type="project" value="UniProtKB-SubCell"/>
</dbReference>
<sequence length="281" mass="29729">MKNFKRDRARIGLKAGVIVASLLVLCAAPANAQGLGPQDVDAFAMFAGAVPVVKAVMLALILTSFCSWTFFVAKLLQIRGLSQRAAHAAGIVAESHVLEDLRGVKDRVVLEMTEAVQREMSRSSAFIQAGMIEGSKERITDGVVRIEARHVSRVRGGMPMLASVGSVAPFVGLFGTVWGIMHSFMGIAGAGSTSLAAVAPGISEALLATALGLVAAIPATIMYNILTRYLQAYKQNLSECASEVCCMAGREIDSNVLQQDAGSQRTIPLVARREALHGYAV</sequence>
<feature type="transmembrane region" description="Helical" evidence="13">
    <location>
        <begin position="160"/>
        <end position="185"/>
    </location>
</feature>
<dbReference type="PANTHER" id="PTHR30625:SF16">
    <property type="entry name" value="BIOPOLYMER TRANSPORT PROTEIN EXBB"/>
    <property type="match status" value="1"/>
</dbReference>
<protein>
    <recommendedName>
        <fullName evidence="3">Biopolymer transport protein ExbB</fullName>
    </recommendedName>
</protein>
<keyword evidence="8 12" id="KW-0653">Protein transport</keyword>
<evidence type="ECO:0000256" key="4">
    <source>
        <dbReference type="ARBA" id="ARBA00022448"/>
    </source>
</evidence>
<evidence type="ECO:0000313" key="16">
    <source>
        <dbReference type="EMBL" id="NIK88503.1"/>
    </source>
</evidence>
<evidence type="ECO:0000256" key="11">
    <source>
        <dbReference type="ARBA" id="ARBA00024816"/>
    </source>
</evidence>
<keyword evidence="5" id="KW-1003">Cell membrane</keyword>
<feature type="signal peptide" evidence="14">
    <location>
        <begin position="1"/>
        <end position="32"/>
    </location>
</feature>
<comment type="caution">
    <text evidence="16">The sequence shown here is derived from an EMBL/GenBank/DDBJ whole genome shotgun (WGS) entry which is preliminary data.</text>
</comment>
<dbReference type="NCBIfam" id="TIGR02797">
    <property type="entry name" value="exbB"/>
    <property type="match status" value="1"/>
</dbReference>
<accession>A0A846MYW4</accession>
<dbReference type="EMBL" id="JAASRM010000001">
    <property type="protein sequence ID" value="NIK88503.1"/>
    <property type="molecule type" value="Genomic_DNA"/>
</dbReference>
<keyword evidence="17" id="KW-1185">Reference proteome</keyword>
<evidence type="ECO:0000256" key="1">
    <source>
        <dbReference type="ARBA" id="ARBA00004429"/>
    </source>
</evidence>
<feature type="transmembrane region" description="Helical" evidence="13">
    <location>
        <begin position="56"/>
        <end position="76"/>
    </location>
</feature>
<evidence type="ECO:0000256" key="12">
    <source>
        <dbReference type="RuleBase" id="RU004057"/>
    </source>
</evidence>
<keyword evidence="14" id="KW-0732">Signal</keyword>